<dbReference type="Pfam" id="PF01545">
    <property type="entry name" value="Cation_efflux"/>
    <property type="match status" value="1"/>
</dbReference>
<gene>
    <name evidence="8" type="ordered locus">Mboo_2109</name>
</gene>
<reference evidence="9" key="1">
    <citation type="journal article" date="2015" name="Microbiology">
        <title>Genome of Methanoregula boonei 6A8 reveals adaptations to oligotrophic peatland environments.</title>
        <authorList>
            <person name="Braeuer S."/>
            <person name="Cadillo-Quiroz H."/>
            <person name="Kyrpides N."/>
            <person name="Woyke T."/>
            <person name="Goodwin L."/>
            <person name="Detter C."/>
            <person name="Podell S."/>
            <person name="Yavitt J.B."/>
            <person name="Zinder S.H."/>
        </authorList>
    </citation>
    <scope>NUCLEOTIDE SEQUENCE [LARGE SCALE GENOMIC DNA]</scope>
    <source>
        <strain evidence="9">DSM 21154 / JCM 14090 / 6A8</strain>
    </source>
</reference>
<dbReference type="PANTHER" id="PTHR43840:SF15">
    <property type="entry name" value="MITOCHONDRIAL METAL TRANSPORTER 1-RELATED"/>
    <property type="match status" value="1"/>
</dbReference>
<dbReference type="InterPro" id="IPR050291">
    <property type="entry name" value="CDF_Transporter"/>
</dbReference>
<name>A7IA62_METB6</name>
<keyword evidence="4 6" id="KW-1133">Transmembrane helix</keyword>
<comment type="subcellular location">
    <subcellularLocation>
        <location evidence="1">Membrane</location>
        <topology evidence="1">Multi-pass membrane protein</topology>
    </subcellularLocation>
</comment>
<dbReference type="KEGG" id="mbn:Mboo_2109"/>
<dbReference type="Gene3D" id="3.30.70.1350">
    <property type="entry name" value="Cation efflux protein, cytoplasmic domain"/>
    <property type="match status" value="1"/>
</dbReference>
<dbReference type="GeneID" id="5410643"/>
<evidence type="ECO:0000256" key="2">
    <source>
        <dbReference type="ARBA" id="ARBA00022448"/>
    </source>
</evidence>
<dbReference type="PANTHER" id="PTHR43840">
    <property type="entry name" value="MITOCHONDRIAL METAL TRANSPORTER 1-RELATED"/>
    <property type="match status" value="1"/>
</dbReference>
<feature type="transmembrane region" description="Helical" evidence="6">
    <location>
        <begin position="93"/>
        <end position="111"/>
    </location>
</feature>
<dbReference type="OrthoDB" id="116945at2157"/>
<evidence type="ECO:0000313" key="9">
    <source>
        <dbReference type="Proteomes" id="UP000002408"/>
    </source>
</evidence>
<dbReference type="RefSeq" id="WP_012107679.1">
    <property type="nucleotide sequence ID" value="NC_009712.1"/>
</dbReference>
<dbReference type="InterPro" id="IPR036837">
    <property type="entry name" value="Cation_efflux_CTD_sf"/>
</dbReference>
<dbReference type="SUPFAM" id="SSF161111">
    <property type="entry name" value="Cation efflux protein transmembrane domain-like"/>
    <property type="match status" value="1"/>
</dbReference>
<dbReference type="HOGENOM" id="CLU_078537_0_0_2"/>
<evidence type="ECO:0000313" key="8">
    <source>
        <dbReference type="EMBL" id="ABS56623.1"/>
    </source>
</evidence>
<dbReference type="Proteomes" id="UP000002408">
    <property type="component" value="Chromosome"/>
</dbReference>
<sequence length="311" mass="34178">MSEGAGDISTTPGATASKEKTVVLSLLCDIGLWLPEIAAVVLSGSVTLFADVMKDGNEILATVFALAILLKMKKGGEFKYDYGMGKFETFTRSATGVVMLVSIIIIFFAAFHRIFVPEPLQTAGAYLAIPLMVISAIIDTYLWKKNYRISLSDPSPIMEAQWRLRRTKSFADIAVLLSLVLSFALIGYSWSTYIDPVISFVIIGFLLIAGFREISSSLPDLFDKTLEEELQIVILHELSAFFTEYEGFYGVRSRRSGSKIYIDIFLGFDPGLRMGEVQATCDRLRAALEQKISGSVVSIVPTSEPAGPAHR</sequence>
<proteinExistence type="predicted"/>
<dbReference type="SUPFAM" id="SSF160240">
    <property type="entry name" value="Cation efflux protein cytoplasmic domain-like"/>
    <property type="match status" value="1"/>
</dbReference>
<dbReference type="eggNOG" id="arCOG01474">
    <property type="taxonomic scope" value="Archaea"/>
</dbReference>
<keyword evidence="3 6" id="KW-0812">Transmembrane</keyword>
<evidence type="ECO:0000259" key="7">
    <source>
        <dbReference type="Pfam" id="PF01545"/>
    </source>
</evidence>
<dbReference type="InterPro" id="IPR027469">
    <property type="entry name" value="Cation_efflux_TMD_sf"/>
</dbReference>
<evidence type="ECO:0000256" key="4">
    <source>
        <dbReference type="ARBA" id="ARBA00022989"/>
    </source>
</evidence>
<dbReference type="EMBL" id="CP000780">
    <property type="protein sequence ID" value="ABS56623.1"/>
    <property type="molecule type" value="Genomic_DNA"/>
</dbReference>
<evidence type="ECO:0000256" key="6">
    <source>
        <dbReference type="SAM" id="Phobius"/>
    </source>
</evidence>
<keyword evidence="5 6" id="KW-0472">Membrane</keyword>
<dbReference type="GO" id="GO:0016020">
    <property type="term" value="C:membrane"/>
    <property type="evidence" value="ECO:0007669"/>
    <property type="project" value="UniProtKB-SubCell"/>
</dbReference>
<feature type="transmembrane region" description="Helical" evidence="6">
    <location>
        <begin position="170"/>
        <end position="190"/>
    </location>
</feature>
<evidence type="ECO:0000256" key="3">
    <source>
        <dbReference type="ARBA" id="ARBA00022692"/>
    </source>
</evidence>
<dbReference type="Gene3D" id="1.20.1510.10">
    <property type="entry name" value="Cation efflux protein transmembrane domain"/>
    <property type="match status" value="1"/>
</dbReference>
<accession>A7IA62</accession>
<keyword evidence="9" id="KW-1185">Reference proteome</keyword>
<feature type="transmembrane region" description="Helical" evidence="6">
    <location>
        <begin position="196"/>
        <end position="214"/>
    </location>
</feature>
<dbReference type="GO" id="GO:0008324">
    <property type="term" value="F:monoatomic cation transmembrane transporter activity"/>
    <property type="evidence" value="ECO:0007669"/>
    <property type="project" value="InterPro"/>
</dbReference>
<dbReference type="InterPro" id="IPR058533">
    <property type="entry name" value="Cation_efflux_TM"/>
</dbReference>
<organism evidence="8 9">
    <name type="scientific">Methanoregula boonei (strain DSM 21154 / JCM 14090 / 6A8)</name>
    <dbReference type="NCBI Taxonomy" id="456442"/>
    <lineage>
        <taxon>Archaea</taxon>
        <taxon>Methanobacteriati</taxon>
        <taxon>Methanobacteriota</taxon>
        <taxon>Stenosarchaea group</taxon>
        <taxon>Methanomicrobia</taxon>
        <taxon>Methanomicrobiales</taxon>
        <taxon>Methanoregulaceae</taxon>
        <taxon>Methanoregula</taxon>
    </lineage>
</organism>
<dbReference type="AlphaFoldDB" id="A7IA62"/>
<keyword evidence="2" id="KW-0813">Transport</keyword>
<dbReference type="STRING" id="456442.Mboo_2109"/>
<protein>
    <submittedName>
        <fullName evidence="8">Cation diffusion facilitator family transporter</fullName>
    </submittedName>
</protein>
<evidence type="ECO:0000256" key="5">
    <source>
        <dbReference type="ARBA" id="ARBA00023136"/>
    </source>
</evidence>
<feature type="domain" description="Cation efflux protein transmembrane" evidence="7">
    <location>
        <begin position="22"/>
        <end position="221"/>
    </location>
</feature>
<evidence type="ECO:0000256" key="1">
    <source>
        <dbReference type="ARBA" id="ARBA00004141"/>
    </source>
</evidence>
<feature type="transmembrane region" description="Helical" evidence="6">
    <location>
        <begin position="123"/>
        <end position="143"/>
    </location>
</feature>